<dbReference type="InterPro" id="IPR041645">
    <property type="entry name" value="ADAMTS_CR_2"/>
</dbReference>
<feature type="chain" id="PRO_5012110260" evidence="9">
    <location>
        <begin position="19"/>
        <end position="769"/>
    </location>
</feature>
<evidence type="ECO:0000259" key="10">
    <source>
        <dbReference type="PROSITE" id="PS50215"/>
    </source>
</evidence>
<feature type="binding site" evidence="8">
    <location>
        <position position="364"/>
    </location>
    <ligand>
        <name>Zn(2+)</name>
        <dbReference type="ChEBI" id="CHEBI:29105"/>
        <note>catalytic</note>
    </ligand>
</feature>
<dbReference type="GO" id="GO:0030198">
    <property type="term" value="P:extracellular matrix organization"/>
    <property type="evidence" value="ECO:0007669"/>
    <property type="project" value="TreeGrafter"/>
</dbReference>
<keyword evidence="9" id="KW-0732">Signal</keyword>
<name>A0A2A3EIQ2_APICC</name>
<dbReference type="GO" id="GO:0046872">
    <property type="term" value="F:metal ion binding"/>
    <property type="evidence" value="ECO:0007669"/>
    <property type="project" value="UniProtKB-KW"/>
</dbReference>
<dbReference type="GO" id="GO:0007229">
    <property type="term" value="P:integrin-mediated signaling pathway"/>
    <property type="evidence" value="ECO:0007669"/>
    <property type="project" value="UniProtKB-KW"/>
</dbReference>
<protein>
    <submittedName>
        <fullName evidence="11">A disintegrin and metalloproteinase with thrombospondin motifs</fullName>
    </submittedName>
</protein>
<dbReference type="GO" id="GO:0004222">
    <property type="term" value="F:metalloendopeptidase activity"/>
    <property type="evidence" value="ECO:0007669"/>
    <property type="project" value="InterPro"/>
</dbReference>
<feature type="binding site" evidence="8">
    <location>
        <position position="374"/>
    </location>
    <ligand>
        <name>Zn(2+)</name>
        <dbReference type="ChEBI" id="CHEBI:29105"/>
        <note>catalytic</note>
    </ligand>
</feature>
<keyword evidence="7" id="KW-0325">Glycoprotein</keyword>
<evidence type="ECO:0000256" key="4">
    <source>
        <dbReference type="ARBA" id="ARBA00022833"/>
    </source>
</evidence>
<evidence type="ECO:0000256" key="1">
    <source>
        <dbReference type="ARBA" id="ARBA00022670"/>
    </source>
</evidence>
<dbReference type="PROSITE" id="PS50215">
    <property type="entry name" value="ADAM_MEPRO"/>
    <property type="match status" value="1"/>
</dbReference>
<evidence type="ECO:0000256" key="8">
    <source>
        <dbReference type="PROSITE-ProRule" id="PRU00276"/>
    </source>
</evidence>
<dbReference type="InterPro" id="IPR050439">
    <property type="entry name" value="ADAMTS_ADAMTS-like"/>
</dbReference>
<evidence type="ECO:0000256" key="6">
    <source>
        <dbReference type="ARBA" id="ARBA00023157"/>
    </source>
</evidence>
<evidence type="ECO:0000256" key="9">
    <source>
        <dbReference type="SAM" id="SignalP"/>
    </source>
</evidence>
<dbReference type="InterPro" id="IPR024079">
    <property type="entry name" value="MetalloPept_cat_dom_sf"/>
</dbReference>
<keyword evidence="5" id="KW-0482">Metalloprotease</keyword>
<dbReference type="InterPro" id="IPR036383">
    <property type="entry name" value="TSP1_rpt_sf"/>
</dbReference>
<dbReference type="GO" id="GO:0031012">
    <property type="term" value="C:extracellular matrix"/>
    <property type="evidence" value="ECO:0007669"/>
    <property type="project" value="TreeGrafter"/>
</dbReference>
<feature type="active site" evidence="8">
    <location>
        <position position="365"/>
    </location>
</feature>
<proteinExistence type="predicted"/>
<dbReference type="Gene3D" id="3.40.1620.60">
    <property type="match status" value="1"/>
</dbReference>
<feature type="domain" description="Peptidase M12B" evidence="10">
    <location>
        <begin position="197"/>
        <end position="411"/>
    </location>
</feature>
<dbReference type="STRING" id="94128.A0A2A3EIQ2"/>
<dbReference type="GO" id="GO:0006508">
    <property type="term" value="P:proteolysis"/>
    <property type="evidence" value="ECO:0007669"/>
    <property type="project" value="UniProtKB-KW"/>
</dbReference>
<dbReference type="Gene3D" id="2.20.100.10">
    <property type="entry name" value="Thrombospondin type-1 (TSP1) repeat"/>
    <property type="match status" value="1"/>
</dbReference>
<dbReference type="PANTHER" id="PTHR13723:SF294">
    <property type="entry name" value="A DISINTEGRIN AND METALLOPROTEINASE WITH THROMBOSPONDIN MOTIFS 7-LIKE PROTEIN"/>
    <property type="match status" value="1"/>
</dbReference>
<keyword evidence="4 8" id="KW-0862">Zinc</keyword>
<keyword evidence="1" id="KW-0645">Protease</keyword>
<evidence type="ECO:0000313" key="12">
    <source>
        <dbReference type="Proteomes" id="UP000242457"/>
    </source>
</evidence>
<dbReference type="Gene3D" id="3.40.390.10">
    <property type="entry name" value="Collagenase (Catalytic Domain)"/>
    <property type="match status" value="1"/>
</dbReference>
<feature type="signal peptide" evidence="9">
    <location>
        <begin position="1"/>
        <end position="18"/>
    </location>
</feature>
<dbReference type="Pfam" id="PF13574">
    <property type="entry name" value="Reprolysin_2"/>
    <property type="match status" value="1"/>
</dbReference>
<dbReference type="InterPro" id="IPR001590">
    <property type="entry name" value="Peptidase_M12B"/>
</dbReference>
<evidence type="ECO:0000256" key="7">
    <source>
        <dbReference type="ARBA" id="ARBA00023180"/>
    </source>
</evidence>
<evidence type="ECO:0000256" key="3">
    <source>
        <dbReference type="ARBA" id="ARBA00022801"/>
    </source>
</evidence>
<evidence type="ECO:0000256" key="2">
    <source>
        <dbReference type="ARBA" id="ARBA00022723"/>
    </source>
</evidence>
<keyword evidence="3" id="KW-0378">Hydrolase</keyword>
<accession>A0A2A3EIQ2</accession>
<dbReference type="EMBL" id="KZ288229">
    <property type="protein sequence ID" value="PBC31683.1"/>
    <property type="molecule type" value="Genomic_DNA"/>
</dbReference>
<dbReference type="Pfam" id="PF17771">
    <property type="entry name" value="ADAMTS_CR_2"/>
    <property type="match status" value="1"/>
</dbReference>
<dbReference type="PANTHER" id="PTHR13723">
    <property type="entry name" value="ADAMTS A DISINTEGRIN AND METALLOPROTEASE WITH THROMBOSPONDIN MOTIFS PROTEASE"/>
    <property type="match status" value="1"/>
</dbReference>
<dbReference type="AlphaFoldDB" id="A0A2A3EIQ2"/>
<reference evidence="11 12" key="1">
    <citation type="submission" date="2014-07" db="EMBL/GenBank/DDBJ databases">
        <title>Genomic and transcriptomic analysis on Apis cerana provide comprehensive insights into honey bee biology.</title>
        <authorList>
            <person name="Diao Q."/>
            <person name="Sun L."/>
            <person name="Zheng H."/>
            <person name="Zheng H."/>
            <person name="Xu S."/>
            <person name="Wang S."/>
            <person name="Zeng Z."/>
            <person name="Hu F."/>
            <person name="Su S."/>
            <person name="Wu J."/>
        </authorList>
    </citation>
    <scope>NUCLEOTIDE SEQUENCE [LARGE SCALE GENOMIC DNA]</scope>
    <source>
        <tissue evidence="11">Pupae without intestine</tissue>
    </source>
</reference>
<dbReference type="SUPFAM" id="SSF55486">
    <property type="entry name" value="Metalloproteases ('zincins'), catalytic domain"/>
    <property type="match status" value="1"/>
</dbReference>
<keyword evidence="12" id="KW-1185">Reference proteome</keyword>
<comment type="caution">
    <text evidence="8">Lacks conserved residue(s) required for the propagation of feature annotation.</text>
</comment>
<keyword evidence="6" id="KW-1015">Disulfide bond</keyword>
<gene>
    <name evidence="11" type="ORF">APICC_02233</name>
</gene>
<sequence length="769" mass="88231">MALILKTVLLLLFHLVYGQNIQDIEIILLPLWNAEDRSEVPLNFKAFDHSIELTLHKNDKIIAPQFQVWKHSDADTLEELPEFNKPILCHYLHKDNLSSAAISLCGEHGMYGLVFLKNITLEIMPLQSQKISFFDNIKRSETLKEPHIVKRTYGPFTFFEDELKYYIPVYNHLRKEEGNQNGEPLENINKNNMNDVLTLELALFFDETGYNLFSPFFDRNDEKILDMLLAYINGIQAVYHHPSLGIAIDISLVRLEIMQKQPEDLPHHDGERGKLLDSFCNYAKKNNPANEFNPNHWDMGLYVSGLDFYVMEDGQKNSATMGLAIVNGLCIEQYSCVIAELGVTNQFGKPFPSAGFTSIYVAAHEMGHNLGMHHDSTGNTCPKDGYIMSPSRGIYGETIWSECSREVAQKLPYTKSCLKDKSIHSSMNNRLDHTRFFNLPGREWTAKKQCEMFLRDKDAMVATFYKVCESLQCKTPHRNGYFFAGPALDGTYCAPGKECRSGECKNVLQIYPGLNKPSIEPGGWSEWKTGPCKSGCLLKSTGAQIRERFCNTSIPKNTEIDCQGLHFDIILCRDENLCNKKRKNINEFATLKCGEFSERLPELDAKSGGLQALHEPERPWMACAIFCRRKDIASYYTPRVELNDLGLDPYFPDGTWCHTEEGQNYFCRQHHCLPENFHFEKTLLNDRQNNDAEFSPQNALAKEIHFNDQIIKYLSLGPDGLPLLTSLPYNIRFPQDENEWIDKDYIELIKPTEETFFKLSYKKGIKKRI</sequence>
<keyword evidence="11" id="KW-0401">Integrin</keyword>
<dbReference type="Proteomes" id="UP000242457">
    <property type="component" value="Unassembled WGS sequence"/>
</dbReference>
<keyword evidence="2 8" id="KW-0479">Metal-binding</keyword>
<evidence type="ECO:0000256" key="5">
    <source>
        <dbReference type="ARBA" id="ARBA00023049"/>
    </source>
</evidence>
<dbReference type="OrthoDB" id="10035764at2759"/>
<evidence type="ECO:0000313" key="11">
    <source>
        <dbReference type="EMBL" id="PBC31683.1"/>
    </source>
</evidence>
<feature type="binding site" evidence="8">
    <location>
        <position position="368"/>
    </location>
    <ligand>
        <name>Zn(2+)</name>
        <dbReference type="ChEBI" id="CHEBI:29105"/>
        <note>catalytic</note>
    </ligand>
</feature>
<organism evidence="11 12">
    <name type="scientific">Apis cerana cerana</name>
    <name type="common">Oriental honeybee</name>
    <dbReference type="NCBI Taxonomy" id="94128"/>
    <lineage>
        <taxon>Eukaryota</taxon>
        <taxon>Metazoa</taxon>
        <taxon>Ecdysozoa</taxon>
        <taxon>Arthropoda</taxon>
        <taxon>Hexapoda</taxon>
        <taxon>Insecta</taxon>
        <taxon>Pterygota</taxon>
        <taxon>Neoptera</taxon>
        <taxon>Endopterygota</taxon>
        <taxon>Hymenoptera</taxon>
        <taxon>Apocrita</taxon>
        <taxon>Aculeata</taxon>
        <taxon>Apoidea</taxon>
        <taxon>Anthophila</taxon>
        <taxon>Apidae</taxon>
        <taxon>Apis</taxon>
    </lineage>
</organism>